<feature type="domain" description="RsgI N-terminal anti-sigma" evidence="8">
    <location>
        <begin position="2"/>
        <end position="49"/>
    </location>
</feature>
<evidence type="ECO:0000256" key="1">
    <source>
        <dbReference type="ARBA" id="ARBA00004162"/>
    </source>
</evidence>
<evidence type="ECO:0000313" key="9">
    <source>
        <dbReference type="EMBL" id="BBI32158.1"/>
    </source>
</evidence>
<dbReference type="KEGG" id="cohn:KCTCHS21_15570"/>
<feature type="compositionally biased region" description="Basic and acidic residues" evidence="6">
    <location>
        <begin position="390"/>
        <end position="402"/>
    </location>
</feature>
<feature type="transmembrane region" description="Helical" evidence="7">
    <location>
        <begin position="55"/>
        <end position="74"/>
    </location>
</feature>
<feature type="compositionally biased region" description="Basic and acidic residues" evidence="6">
    <location>
        <begin position="335"/>
        <end position="382"/>
    </location>
</feature>
<evidence type="ECO:0000256" key="7">
    <source>
        <dbReference type="SAM" id="Phobius"/>
    </source>
</evidence>
<protein>
    <recommendedName>
        <fullName evidence="8">RsgI N-terminal anti-sigma domain-containing protein</fullName>
    </recommendedName>
</protein>
<dbReference type="OrthoDB" id="9800626at2"/>
<dbReference type="RefSeq" id="WP_130606500.1">
    <property type="nucleotide sequence ID" value="NZ_AP019400.1"/>
</dbReference>
<evidence type="ECO:0000259" key="8">
    <source>
        <dbReference type="PROSITE" id="PS51849"/>
    </source>
</evidence>
<evidence type="ECO:0000256" key="5">
    <source>
        <dbReference type="ARBA" id="ARBA00023136"/>
    </source>
</evidence>
<dbReference type="GO" id="GO:0005886">
    <property type="term" value="C:plasma membrane"/>
    <property type="evidence" value="ECO:0007669"/>
    <property type="project" value="UniProtKB-SubCell"/>
</dbReference>
<sequence length="402" mass="46404">MKRGTIMAIEKKTVVLLTAEGQFIRVKKQAHFEIGEEITDYESVRAIPRIRQRMLQTGVFGAALLLIIICFLMLRTPPVVAYVTMDVNPSIELGLDAREKVRQLRALNEDADAIVTGVKYRGRDLETVMNELAHKLVDKHMLTSDDGEIVIASVPIKPVAEQWEKQVTQTMTRVLDEVTKQEDLEGASKLEVTTVSLPVEVRNEAEANGVSSGKMAFWLISESQGHELSLETLKKDSLKKIAASWGGVNKVMSPHEKKKEKKQDDKKDNIDKNKIDKKDNKENKNDKDKRNNRDKIKRDEKDQIKGDKKDEIDKSNKNKNDKREKDKKEKRDKRNKNNIDKQEKWKKLLDEAKQKNKSEKSSPSENRHHSGKEHKPYKENKEGKKHKRDKEKQNDDRSNRRE</sequence>
<keyword evidence="2" id="KW-1003">Cell membrane</keyword>
<keyword evidence="3 7" id="KW-0812">Transmembrane</keyword>
<reference evidence="9 10" key="1">
    <citation type="submission" date="2019-01" db="EMBL/GenBank/DDBJ databases">
        <title>Complete genome sequence of Cohnella hallensis HS21 isolated from Korean fir (Abies koreana) rhizospheric soil.</title>
        <authorList>
            <person name="Jiang L."/>
            <person name="Kang S.W."/>
            <person name="Kim S."/>
            <person name="Jung J."/>
            <person name="Kim C.Y."/>
            <person name="Kim D.H."/>
            <person name="Kim S.W."/>
            <person name="Lee J."/>
        </authorList>
    </citation>
    <scope>NUCLEOTIDE SEQUENCE [LARGE SCALE GENOMIC DNA]</scope>
    <source>
        <strain evidence="9 10">HS21</strain>
    </source>
</reference>
<dbReference type="PROSITE" id="PS51849">
    <property type="entry name" value="RSGI_N"/>
    <property type="match status" value="1"/>
</dbReference>
<dbReference type="Pfam" id="PF23750">
    <property type="entry name" value="RsgI_M"/>
    <property type="match status" value="1"/>
</dbReference>
<name>A0A3T1D278_9BACL</name>
<evidence type="ECO:0000256" key="2">
    <source>
        <dbReference type="ARBA" id="ARBA00022475"/>
    </source>
</evidence>
<comment type="subcellular location">
    <subcellularLocation>
        <location evidence="1">Cell membrane</location>
        <topology evidence="1">Single-pass membrane protein</topology>
    </subcellularLocation>
</comment>
<feature type="region of interest" description="Disordered" evidence="6">
    <location>
        <begin position="249"/>
        <end position="402"/>
    </location>
</feature>
<dbReference type="InterPro" id="IPR055431">
    <property type="entry name" value="RsgI_M"/>
</dbReference>
<gene>
    <name evidence="9" type="ORF">KCTCHS21_15570</name>
</gene>
<evidence type="ECO:0000313" key="10">
    <source>
        <dbReference type="Proteomes" id="UP000289856"/>
    </source>
</evidence>
<proteinExistence type="predicted"/>
<keyword evidence="10" id="KW-1185">Reference proteome</keyword>
<dbReference type="AlphaFoldDB" id="A0A3T1D278"/>
<evidence type="ECO:0000256" key="6">
    <source>
        <dbReference type="SAM" id="MobiDB-lite"/>
    </source>
</evidence>
<keyword evidence="4 7" id="KW-1133">Transmembrane helix</keyword>
<organism evidence="9 10">
    <name type="scientific">Cohnella abietis</name>
    <dbReference type="NCBI Taxonomy" id="2507935"/>
    <lineage>
        <taxon>Bacteria</taxon>
        <taxon>Bacillati</taxon>
        <taxon>Bacillota</taxon>
        <taxon>Bacilli</taxon>
        <taxon>Bacillales</taxon>
        <taxon>Paenibacillaceae</taxon>
        <taxon>Cohnella</taxon>
    </lineage>
</organism>
<dbReference type="EMBL" id="AP019400">
    <property type="protein sequence ID" value="BBI32158.1"/>
    <property type="molecule type" value="Genomic_DNA"/>
</dbReference>
<dbReference type="Pfam" id="PF12791">
    <property type="entry name" value="RsgI_N"/>
    <property type="match status" value="1"/>
</dbReference>
<evidence type="ECO:0000256" key="3">
    <source>
        <dbReference type="ARBA" id="ARBA00022692"/>
    </source>
</evidence>
<accession>A0A3T1D278</accession>
<feature type="compositionally biased region" description="Basic and acidic residues" evidence="6">
    <location>
        <begin position="253"/>
        <end position="329"/>
    </location>
</feature>
<evidence type="ECO:0000256" key="4">
    <source>
        <dbReference type="ARBA" id="ARBA00022989"/>
    </source>
</evidence>
<keyword evidence="5 7" id="KW-0472">Membrane</keyword>
<dbReference type="InterPro" id="IPR024449">
    <property type="entry name" value="Anti-sigma_RsgI_N"/>
</dbReference>
<dbReference type="Proteomes" id="UP000289856">
    <property type="component" value="Chromosome"/>
</dbReference>